<protein>
    <submittedName>
        <fullName evidence="4">Sugar transferase</fullName>
    </submittedName>
</protein>
<keyword evidence="2" id="KW-0472">Membrane</keyword>
<feature type="domain" description="Bacterial sugar transferase" evidence="3">
    <location>
        <begin position="7"/>
        <end position="181"/>
    </location>
</feature>
<evidence type="ECO:0000256" key="1">
    <source>
        <dbReference type="ARBA" id="ARBA00006464"/>
    </source>
</evidence>
<reference evidence="5" key="1">
    <citation type="journal article" date="2019" name="Int. J. Syst. Evol. Microbiol.">
        <title>The Global Catalogue of Microorganisms (GCM) 10K type strain sequencing project: providing services to taxonomists for standard genome sequencing and annotation.</title>
        <authorList>
            <consortium name="The Broad Institute Genomics Platform"/>
            <consortium name="The Broad Institute Genome Sequencing Center for Infectious Disease"/>
            <person name="Wu L."/>
            <person name="Ma J."/>
        </authorList>
    </citation>
    <scope>NUCLEOTIDE SEQUENCE [LARGE SCALE GENOMIC DNA]</scope>
    <source>
        <strain evidence="5">CGMCC 1.12606</strain>
    </source>
</reference>
<evidence type="ECO:0000313" key="5">
    <source>
        <dbReference type="Proteomes" id="UP000625780"/>
    </source>
</evidence>
<comment type="similarity">
    <text evidence="1">Belongs to the bacterial sugar transferase family.</text>
</comment>
<dbReference type="PANTHER" id="PTHR30576:SF8">
    <property type="entry name" value="UNDECAPRENYL-PHOSPHATE GALACTOSE PHOSPHOTRANSFERASE"/>
    <property type="match status" value="1"/>
</dbReference>
<gene>
    <name evidence="4" type="primary">wcgN</name>
    <name evidence="4" type="ORF">GCM10011361_05210</name>
</gene>
<evidence type="ECO:0000256" key="2">
    <source>
        <dbReference type="SAM" id="Phobius"/>
    </source>
</evidence>
<feature type="transmembrane region" description="Helical" evidence="2">
    <location>
        <begin position="12"/>
        <end position="35"/>
    </location>
</feature>
<dbReference type="EMBL" id="BMFH01000001">
    <property type="protein sequence ID" value="GGD41081.1"/>
    <property type="molecule type" value="Genomic_DNA"/>
</dbReference>
<dbReference type="Proteomes" id="UP000625780">
    <property type="component" value="Unassembled WGS sequence"/>
</dbReference>
<keyword evidence="4" id="KW-0808">Transferase</keyword>
<keyword evidence="2" id="KW-1133">Transmembrane helix</keyword>
<evidence type="ECO:0000313" key="4">
    <source>
        <dbReference type="EMBL" id="GGD41081.1"/>
    </source>
</evidence>
<sequence length="222" mass="25497">MYRTFFKRSLDLVFSLSLLVVLFPVILIISVILLVTTGDSPFFKQVRPGKDEALFSIFKFKTMNDDRDRDGNLLPDRDRLTVLGSFLRRSSLDEIPQLFNVLIGDMSFVGPRPLLLAYLPYYTEEERKRHQIRPGITGLAQVSGRNHLGWDERLAIDVKYFDNMSFWLDAKIILLTIGKVLGSKDIVVDGSSQVRLDDERRLTLVPEKKSDEYFSGSYLKVV</sequence>
<accession>A0ABQ1QQK9</accession>
<dbReference type="InterPro" id="IPR003362">
    <property type="entry name" value="Bact_transf"/>
</dbReference>
<comment type="caution">
    <text evidence="4">The sequence shown here is derived from an EMBL/GenBank/DDBJ whole genome shotgun (WGS) entry which is preliminary data.</text>
</comment>
<dbReference type="Pfam" id="PF02397">
    <property type="entry name" value="Bac_transf"/>
    <property type="match status" value="1"/>
</dbReference>
<evidence type="ECO:0000259" key="3">
    <source>
        <dbReference type="Pfam" id="PF02397"/>
    </source>
</evidence>
<dbReference type="PANTHER" id="PTHR30576">
    <property type="entry name" value="COLANIC BIOSYNTHESIS UDP-GLUCOSE LIPID CARRIER TRANSFERASE"/>
    <property type="match status" value="1"/>
</dbReference>
<name>A0ABQ1QQK9_9FLAO</name>
<dbReference type="GO" id="GO:0016740">
    <property type="term" value="F:transferase activity"/>
    <property type="evidence" value="ECO:0007669"/>
    <property type="project" value="UniProtKB-KW"/>
</dbReference>
<proteinExistence type="inferred from homology"/>
<keyword evidence="2" id="KW-0812">Transmembrane</keyword>
<dbReference type="RefSeq" id="WP_188369147.1">
    <property type="nucleotide sequence ID" value="NZ_BMFH01000001.1"/>
</dbReference>
<keyword evidence="5" id="KW-1185">Reference proteome</keyword>
<organism evidence="4 5">
    <name type="scientific">Muriicola marianensis</name>
    <dbReference type="NCBI Taxonomy" id="1324801"/>
    <lineage>
        <taxon>Bacteria</taxon>
        <taxon>Pseudomonadati</taxon>
        <taxon>Bacteroidota</taxon>
        <taxon>Flavobacteriia</taxon>
        <taxon>Flavobacteriales</taxon>
        <taxon>Flavobacteriaceae</taxon>
        <taxon>Muriicola</taxon>
    </lineage>
</organism>